<evidence type="ECO:0000313" key="1">
    <source>
        <dbReference type="EMBL" id="OQP55911.1"/>
    </source>
</evidence>
<dbReference type="STRING" id="354355.SAMN05660816_05037"/>
<evidence type="ECO:0008006" key="3">
    <source>
        <dbReference type="Google" id="ProtNLM"/>
    </source>
</evidence>
<evidence type="ECO:0000313" key="2">
    <source>
        <dbReference type="Proteomes" id="UP000192610"/>
    </source>
</evidence>
<keyword evidence="2" id="KW-1185">Reference proteome</keyword>
<dbReference type="AlphaFoldDB" id="A0A1V9FC95"/>
<name>A0A1V9FC95_9BACT</name>
<comment type="caution">
    <text evidence="1">The sequence shown here is derived from an EMBL/GenBank/DDBJ whole genome shotgun (WGS) entry which is preliminary data.</text>
</comment>
<dbReference type="Proteomes" id="UP000192610">
    <property type="component" value="Unassembled WGS sequence"/>
</dbReference>
<dbReference type="InterPro" id="IPR021958">
    <property type="entry name" value="DUF3575"/>
</dbReference>
<organism evidence="1 2">
    <name type="scientific">Niastella yeongjuensis</name>
    <dbReference type="NCBI Taxonomy" id="354355"/>
    <lineage>
        <taxon>Bacteria</taxon>
        <taxon>Pseudomonadati</taxon>
        <taxon>Bacteroidota</taxon>
        <taxon>Chitinophagia</taxon>
        <taxon>Chitinophagales</taxon>
        <taxon>Chitinophagaceae</taxon>
        <taxon>Niastella</taxon>
    </lineage>
</organism>
<protein>
    <recommendedName>
        <fullName evidence="3">DUF3575 domain-containing protein</fullName>
    </recommendedName>
</protein>
<reference evidence="2" key="1">
    <citation type="submission" date="2016-04" db="EMBL/GenBank/DDBJ databases">
        <authorList>
            <person name="Chen L."/>
            <person name="Zhuang W."/>
            <person name="Wang G."/>
        </authorList>
    </citation>
    <scope>NUCLEOTIDE SEQUENCE [LARGE SCALE GENOMIC DNA]</scope>
    <source>
        <strain evidence="2">17621</strain>
    </source>
</reference>
<dbReference type="OrthoDB" id="665795at2"/>
<dbReference type="Pfam" id="PF12099">
    <property type="entry name" value="DUF3575"/>
    <property type="match status" value="1"/>
</dbReference>
<proteinExistence type="predicted"/>
<dbReference type="EMBL" id="LVXG01000002">
    <property type="protein sequence ID" value="OQP55911.1"/>
    <property type="molecule type" value="Genomic_DNA"/>
</dbReference>
<accession>A0A1V9FC95</accession>
<sequence length="224" mass="26072">MYQTCLLCLLLLVTTVGNSQHRMRKPWPGDTSKICLRMNFLGLLDNQDGNGSIGGEVRLNKTWSAIMDAGYIFYSEYFKNADKASGFILRPGFRAYLNKYRNMYVDLQMHYKNVRYTINDYMDNDAMNNPPANRELKEFQIQKRVVGGQILFGGKLFLSRNYRWFFEFYIGLGLRYKEEYLYNEPDGEYGHSWGIFRAGTLTPKKSTMVVAAVPYGMRLVFAIR</sequence>
<gene>
    <name evidence="1" type="ORF">A4H97_20185</name>
</gene>
<dbReference type="RefSeq" id="WP_081197116.1">
    <property type="nucleotide sequence ID" value="NZ_FOCZ01000010.1"/>
</dbReference>